<evidence type="ECO:0000313" key="2">
    <source>
        <dbReference type="EMBL" id="VVA93832.1"/>
    </source>
</evidence>
<dbReference type="EMBL" id="CABITT030000002">
    <property type="protein sequence ID" value="VVA93832.1"/>
    <property type="molecule type" value="Genomic_DNA"/>
</dbReference>
<dbReference type="OrthoDB" id="1749972at2759"/>
<organism evidence="2 3">
    <name type="scientific">Arabis nemorensis</name>
    <dbReference type="NCBI Taxonomy" id="586526"/>
    <lineage>
        <taxon>Eukaryota</taxon>
        <taxon>Viridiplantae</taxon>
        <taxon>Streptophyta</taxon>
        <taxon>Embryophyta</taxon>
        <taxon>Tracheophyta</taxon>
        <taxon>Spermatophyta</taxon>
        <taxon>Magnoliopsida</taxon>
        <taxon>eudicotyledons</taxon>
        <taxon>Gunneridae</taxon>
        <taxon>Pentapetalae</taxon>
        <taxon>rosids</taxon>
        <taxon>malvids</taxon>
        <taxon>Brassicales</taxon>
        <taxon>Brassicaceae</taxon>
        <taxon>Arabideae</taxon>
        <taxon>Arabis</taxon>
    </lineage>
</organism>
<sequence>MRDPIAKKLDRCLINGNWQVLFPTSDYSFEAPEFLDHAPCHIKLFTPPPDYGTRPFKFFNLFCKHPSFLDSVTEAWLNGGEESTTLKSFCYKLKSLKRPLKTLLKENYSDIEQRCAAAKDNLKSTQLQSLHDPSTSNLVIEKTAREAWLRLCLAEESFFRQKSRIKWLAEGDFNTTFFHLVTKLRNASNVVKNLNRLDGTRVESSKEIHEFAVGYYSDLLGTIQGEICPELADYLNELPLPRCTTAH</sequence>
<keyword evidence="3" id="KW-1185">Reference proteome</keyword>
<reference evidence="2" key="1">
    <citation type="submission" date="2019-07" db="EMBL/GenBank/DDBJ databases">
        <authorList>
            <person name="Dittberner H."/>
        </authorList>
    </citation>
    <scope>NUCLEOTIDE SEQUENCE [LARGE SCALE GENOMIC DNA]</scope>
</reference>
<comment type="caution">
    <text evidence="2">The sequence shown here is derived from an EMBL/GenBank/DDBJ whole genome shotgun (WGS) entry which is preliminary data.</text>
</comment>
<name>A0A565AWU1_9BRAS</name>
<keyword evidence="1" id="KW-0175">Coiled coil</keyword>
<feature type="coiled-coil region" evidence="1">
    <location>
        <begin position="101"/>
        <end position="128"/>
    </location>
</feature>
<dbReference type="Proteomes" id="UP000489600">
    <property type="component" value="Unassembled WGS sequence"/>
</dbReference>
<gene>
    <name evidence="2" type="ORF">ANE_LOCUS4277</name>
</gene>
<accession>A0A565AWU1</accession>
<protein>
    <submittedName>
        <fullName evidence="2">Uncharacterized protein</fullName>
    </submittedName>
</protein>
<dbReference type="PANTHER" id="PTHR33710">
    <property type="entry name" value="BNAC02G09200D PROTEIN"/>
    <property type="match status" value="1"/>
</dbReference>
<evidence type="ECO:0000256" key="1">
    <source>
        <dbReference type="SAM" id="Coils"/>
    </source>
</evidence>
<evidence type="ECO:0000313" key="3">
    <source>
        <dbReference type="Proteomes" id="UP000489600"/>
    </source>
</evidence>
<dbReference type="PANTHER" id="PTHR33710:SF77">
    <property type="entry name" value="DNASE I-LIKE SUPERFAMILY PROTEIN"/>
    <property type="match status" value="1"/>
</dbReference>
<dbReference type="AlphaFoldDB" id="A0A565AWU1"/>
<proteinExistence type="predicted"/>